<reference evidence="3" key="1">
    <citation type="journal article" date="2014" name="Genome Announc.">
        <title>Draft Genome Sequences of Three Alkaliphilic Bacillus Strains, Bacillus wakoensis JCM 9140T, Bacillus akibai JCM 9157T, and Bacillus hemicellulosilyticus JCM 9152T.</title>
        <authorList>
            <person name="Yuki M."/>
            <person name="Oshima K."/>
            <person name="Suda W."/>
            <person name="Oshida Y."/>
            <person name="Kitamura K."/>
            <person name="Iida T."/>
            <person name="Hattori M."/>
            <person name="Ohkuma M."/>
        </authorList>
    </citation>
    <scope>NUCLEOTIDE SEQUENCE [LARGE SCALE GENOMIC DNA]</scope>
    <source>
        <strain evidence="3">JCM 9140</strain>
    </source>
</reference>
<dbReference type="InterPro" id="IPR001119">
    <property type="entry name" value="SLH_dom"/>
</dbReference>
<dbReference type="PANTHER" id="PTHR43308">
    <property type="entry name" value="OUTER MEMBRANE PROTEIN ALPHA-RELATED"/>
    <property type="match status" value="1"/>
</dbReference>
<feature type="domain" description="SLH" evidence="2">
    <location>
        <begin position="275"/>
        <end position="335"/>
    </location>
</feature>
<keyword evidence="4" id="KW-1185">Reference proteome</keyword>
<protein>
    <recommendedName>
        <fullName evidence="2">SLH domain-containing protein</fullName>
    </recommendedName>
</protein>
<feature type="domain" description="SLH" evidence="2">
    <location>
        <begin position="206"/>
        <end position="269"/>
    </location>
</feature>
<dbReference type="Pfam" id="PF00395">
    <property type="entry name" value="SLH"/>
    <property type="match status" value="3"/>
</dbReference>
<evidence type="ECO:0000313" key="4">
    <source>
        <dbReference type="Proteomes" id="UP000018890"/>
    </source>
</evidence>
<feature type="domain" description="SLH" evidence="2">
    <location>
        <begin position="145"/>
        <end position="205"/>
    </location>
</feature>
<dbReference type="AlphaFoldDB" id="W4Q642"/>
<evidence type="ECO:0000256" key="1">
    <source>
        <dbReference type="ARBA" id="ARBA00022729"/>
    </source>
</evidence>
<keyword evidence="1" id="KW-0732">Signal</keyword>
<dbReference type="EMBL" id="BAUT01000051">
    <property type="protein sequence ID" value="GAE27447.1"/>
    <property type="molecule type" value="Genomic_DNA"/>
</dbReference>
<evidence type="ECO:0000313" key="3">
    <source>
        <dbReference type="EMBL" id="GAE27447.1"/>
    </source>
</evidence>
<name>W4Q642_9BACI</name>
<gene>
    <name evidence="3" type="ORF">JCM9140_3594</name>
</gene>
<dbReference type="PANTHER" id="PTHR43308:SF5">
    <property type="entry name" value="S-LAYER PROTEIN _ PEPTIDOGLYCAN ENDO-BETA-N-ACETYLGLUCOSAMINIDASE"/>
    <property type="match status" value="1"/>
</dbReference>
<proteinExistence type="predicted"/>
<evidence type="ECO:0000259" key="2">
    <source>
        <dbReference type="PROSITE" id="PS51272"/>
    </source>
</evidence>
<dbReference type="STRING" id="1236970.JCM9140_3594"/>
<dbReference type="InterPro" id="IPR051465">
    <property type="entry name" value="Cell_Envelope_Struct_Comp"/>
</dbReference>
<dbReference type="PROSITE" id="PS51272">
    <property type="entry name" value="SLH"/>
    <property type="match status" value="3"/>
</dbReference>
<organism evidence="3 4">
    <name type="scientific">Halalkalibacter wakoensis JCM 9140</name>
    <dbReference type="NCBI Taxonomy" id="1236970"/>
    <lineage>
        <taxon>Bacteria</taxon>
        <taxon>Bacillati</taxon>
        <taxon>Bacillota</taxon>
        <taxon>Bacilli</taxon>
        <taxon>Bacillales</taxon>
        <taxon>Bacillaceae</taxon>
        <taxon>Halalkalibacter</taxon>
    </lineage>
</organism>
<sequence>MDVVSEDGSISIPVSELSNEKIRAALGLTASSTDDFEVSITIAVVSGSQATSIKNSLESRVSGASVKSDVVDFTMSVRSGEREAKLTRFDSYIFRSIPVAGVTNPQFAIAYNVDATPVIVPTQGGTESVRFASRMLSKYVVAERTPLPFTDLRADFWAKPEIDRLSVRNVFQGRSDGRVAPGESVTRVQLSVLLSRSLAMISDSEYKKQFSDVTGDEWFMDEFLPIVETGIVQGRRDGSFAPNAPVTRQQAAAMISRAMDQIGFDDSKLGTANAENTYSDFDRIDDYAKEDVERLLQAGIMEGRNDGTFGPKEPMTRAQMARVIDSLLKFQGFMN</sequence>
<dbReference type="Proteomes" id="UP000018890">
    <property type="component" value="Unassembled WGS sequence"/>
</dbReference>
<comment type="caution">
    <text evidence="3">The sequence shown here is derived from an EMBL/GenBank/DDBJ whole genome shotgun (WGS) entry which is preliminary data.</text>
</comment>
<accession>W4Q642</accession>